<comment type="subcellular location">
    <subcellularLocation>
        <location evidence="1">Cell membrane</location>
        <topology evidence="1">Multi-pass membrane protein</topology>
    </subcellularLocation>
</comment>
<gene>
    <name evidence="9" type="ORF">SH1V18_42700</name>
</gene>
<dbReference type="EMBL" id="BRLB01000021">
    <property type="protein sequence ID" value="GKX31790.1"/>
    <property type="molecule type" value="Genomic_DNA"/>
</dbReference>
<evidence type="ECO:0000313" key="9">
    <source>
        <dbReference type="EMBL" id="GKX31790.1"/>
    </source>
</evidence>
<dbReference type="GO" id="GO:0005886">
    <property type="term" value="C:plasma membrane"/>
    <property type="evidence" value="ECO:0007669"/>
    <property type="project" value="UniProtKB-SubCell"/>
</dbReference>
<feature type="transmembrane region" description="Helical" evidence="7">
    <location>
        <begin position="331"/>
        <end position="356"/>
    </location>
</feature>
<sequence>MKKQRIIAAITVFAMYLLTGATCVVIGSSIPSLMQQYSKSLSAISVLASAFAIGRVATVFIVGAFTEKFGAKLTLTIGVINFILFLFGAMITTNYFVALVLSALAGVGMSTQDTCCAIILKQTFPESYSSSLSAGQAFFSIGCFISPLLMGIALAQELNFKIVYFIIGIIGILMLILIPFLKLPQDKKVTSSQQFNIRCFNLKKNKWKYICFGIMCFTYFGTTNTIHTYTSTFVQSFGIDESISVSVLTVYSVGCMIGSFAFIPILKKVSETKILWINMLLTFICLVVAAIYHIPTVFFITYFIAGFFCGVLFSLLISISVSLNPLHAGMAAAAVGFVGGGADILSPLITGFIIRVTSVKSIFYYCTVMCIICVISSFLYRIKYKRNPNTKEPLEILECN</sequence>
<evidence type="ECO:0000256" key="2">
    <source>
        <dbReference type="ARBA" id="ARBA00008335"/>
    </source>
</evidence>
<accession>A0A9W5YFY1</accession>
<evidence type="ECO:0000256" key="6">
    <source>
        <dbReference type="ARBA" id="ARBA00023136"/>
    </source>
</evidence>
<dbReference type="InterPro" id="IPR020846">
    <property type="entry name" value="MFS_dom"/>
</dbReference>
<proteinExistence type="inferred from homology"/>
<comment type="caution">
    <text evidence="9">The sequence shown here is derived from an EMBL/GenBank/DDBJ whole genome shotgun (WGS) entry which is preliminary data.</text>
</comment>
<dbReference type="InterPro" id="IPR051788">
    <property type="entry name" value="MFS_Transporter"/>
</dbReference>
<dbReference type="AlphaFoldDB" id="A0A9W5YFY1"/>
<evidence type="ECO:0000256" key="1">
    <source>
        <dbReference type="ARBA" id="ARBA00004651"/>
    </source>
</evidence>
<organism evidence="9 10">
    <name type="scientific">Vallitalea longa</name>
    <dbReference type="NCBI Taxonomy" id="2936439"/>
    <lineage>
        <taxon>Bacteria</taxon>
        <taxon>Bacillati</taxon>
        <taxon>Bacillota</taxon>
        <taxon>Clostridia</taxon>
        <taxon>Lachnospirales</taxon>
        <taxon>Vallitaleaceae</taxon>
        <taxon>Vallitalea</taxon>
    </lineage>
</organism>
<dbReference type="PANTHER" id="PTHR23514:SF3">
    <property type="entry name" value="BYPASS OF STOP CODON PROTEIN 6"/>
    <property type="match status" value="1"/>
</dbReference>
<feature type="transmembrane region" description="Helical" evidence="7">
    <location>
        <begin position="300"/>
        <end position="319"/>
    </location>
</feature>
<dbReference type="Proteomes" id="UP001144256">
    <property type="component" value="Unassembled WGS sequence"/>
</dbReference>
<feature type="transmembrane region" description="Helical" evidence="7">
    <location>
        <begin position="362"/>
        <end position="382"/>
    </location>
</feature>
<protein>
    <submittedName>
        <fullName evidence="9">MFS transporter</fullName>
    </submittedName>
</protein>
<keyword evidence="5 7" id="KW-1133">Transmembrane helix</keyword>
<name>A0A9W5YFY1_9FIRM</name>
<feature type="transmembrane region" description="Helical" evidence="7">
    <location>
        <begin position="7"/>
        <end position="30"/>
    </location>
</feature>
<feature type="transmembrane region" description="Helical" evidence="7">
    <location>
        <begin position="73"/>
        <end position="91"/>
    </location>
</feature>
<evidence type="ECO:0000313" key="10">
    <source>
        <dbReference type="Proteomes" id="UP001144256"/>
    </source>
</evidence>
<feature type="transmembrane region" description="Helical" evidence="7">
    <location>
        <begin position="162"/>
        <end position="181"/>
    </location>
</feature>
<evidence type="ECO:0000256" key="3">
    <source>
        <dbReference type="ARBA" id="ARBA00022448"/>
    </source>
</evidence>
<evidence type="ECO:0000256" key="4">
    <source>
        <dbReference type="ARBA" id="ARBA00022692"/>
    </source>
</evidence>
<dbReference type="InterPro" id="IPR036259">
    <property type="entry name" value="MFS_trans_sf"/>
</dbReference>
<feature type="domain" description="Major facilitator superfamily (MFS) profile" evidence="8">
    <location>
        <begin position="8"/>
        <end position="385"/>
    </location>
</feature>
<dbReference type="Gene3D" id="1.20.1250.20">
    <property type="entry name" value="MFS general substrate transporter like domains"/>
    <property type="match status" value="2"/>
</dbReference>
<dbReference type="InterPro" id="IPR011701">
    <property type="entry name" value="MFS"/>
</dbReference>
<reference evidence="9" key="1">
    <citation type="submission" date="2022-06" db="EMBL/GenBank/DDBJ databases">
        <title>Vallitalea longa sp. nov., an anaerobic bacterium isolated from marine sediment.</title>
        <authorList>
            <person name="Hirano S."/>
            <person name="Terahara T."/>
            <person name="Mori K."/>
            <person name="Hamada M."/>
            <person name="Matsumoto R."/>
            <person name="Kobayashi T."/>
        </authorList>
    </citation>
    <scope>NUCLEOTIDE SEQUENCE</scope>
    <source>
        <strain evidence="9">SH18-1</strain>
    </source>
</reference>
<evidence type="ECO:0000259" key="8">
    <source>
        <dbReference type="PROSITE" id="PS50850"/>
    </source>
</evidence>
<dbReference type="SUPFAM" id="SSF103473">
    <property type="entry name" value="MFS general substrate transporter"/>
    <property type="match status" value="1"/>
</dbReference>
<comment type="similarity">
    <text evidence="2">Belongs to the major facilitator superfamily.</text>
</comment>
<feature type="transmembrane region" description="Helical" evidence="7">
    <location>
        <begin position="242"/>
        <end position="263"/>
    </location>
</feature>
<dbReference type="Pfam" id="PF07690">
    <property type="entry name" value="MFS_1"/>
    <property type="match status" value="1"/>
</dbReference>
<feature type="transmembrane region" description="Helical" evidence="7">
    <location>
        <begin position="275"/>
        <end position="294"/>
    </location>
</feature>
<dbReference type="PROSITE" id="PS50850">
    <property type="entry name" value="MFS"/>
    <property type="match status" value="1"/>
</dbReference>
<evidence type="ECO:0000256" key="5">
    <source>
        <dbReference type="ARBA" id="ARBA00022989"/>
    </source>
</evidence>
<keyword evidence="4 7" id="KW-0812">Transmembrane</keyword>
<dbReference type="PANTHER" id="PTHR23514">
    <property type="entry name" value="BYPASS OF STOP CODON PROTEIN 6"/>
    <property type="match status" value="1"/>
</dbReference>
<keyword evidence="3" id="KW-0813">Transport</keyword>
<evidence type="ECO:0000256" key="7">
    <source>
        <dbReference type="SAM" id="Phobius"/>
    </source>
</evidence>
<dbReference type="GO" id="GO:0022857">
    <property type="term" value="F:transmembrane transporter activity"/>
    <property type="evidence" value="ECO:0007669"/>
    <property type="project" value="InterPro"/>
</dbReference>
<feature type="transmembrane region" description="Helical" evidence="7">
    <location>
        <begin position="132"/>
        <end position="156"/>
    </location>
</feature>
<keyword evidence="10" id="KW-1185">Reference proteome</keyword>
<feature type="transmembrane region" description="Helical" evidence="7">
    <location>
        <begin position="42"/>
        <end position="66"/>
    </location>
</feature>
<keyword evidence="6 7" id="KW-0472">Membrane</keyword>
<dbReference type="RefSeq" id="WP_281819090.1">
    <property type="nucleotide sequence ID" value="NZ_BRLB01000021.1"/>
</dbReference>